<feature type="transmembrane region" description="Helical" evidence="6">
    <location>
        <begin position="6"/>
        <end position="23"/>
    </location>
</feature>
<dbReference type="EMBL" id="CP070969">
    <property type="protein sequence ID" value="QSF43668.1"/>
    <property type="molecule type" value="Genomic_DNA"/>
</dbReference>
<sequence length="206" mass="22297">MRKWLTAILYVSGIILAFIYRYDLLDWLREDHSPVLSLLAATALALFPVLPYKLIIGLFGYAYGSLTGALICWSATTLAAAIMYGLVKYLFQKQARTYLASVPALEKFTSAVQRRPFASIILARLAPVVPQTAVNIYAGAAGLPFWSYLAASGLGKIPGITLYAYLGGQLFEHPRSAVIAVVLYAAVLLLAGLSLRPRPAGSTKGR</sequence>
<protein>
    <recommendedName>
        <fullName evidence="6">TVP38/TMEM64 family membrane protein</fullName>
    </recommendedName>
</protein>
<feature type="transmembrane region" description="Helical" evidence="6">
    <location>
        <begin position="61"/>
        <end position="87"/>
    </location>
</feature>
<evidence type="ECO:0000256" key="2">
    <source>
        <dbReference type="ARBA" id="ARBA00022475"/>
    </source>
</evidence>
<feature type="transmembrane region" description="Helical" evidence="6">
    <location>
        <begin position="35"/>
        <end position="55"/>
    </location>
</feature>
<keyword evidence="4 6" id="KW-1133">Transmembrane helix</keyword>
<evidence type="ECO:0000259" key="7">
    <source>
        <dbReference type="Pfam" id="PF09335"/>
    </source>
</evidence>
<evidence type="ECO:0000256" key="5">
    <source>
        <dbReference type="ARBA" id="ARBA00023136"/>
    </source>
</evidence>
<evidence type="ECO:0000313" key="8">
    <source>
        <dbReference type="EMBL" id="QSF43668.1"/>
    </source>
</evidence>
<dbReference type="PANTHER" id="PTHR12677:SF59">
    <property type="entry name" value="GOLGI APPARATUS MEMBRANE PROTEIN TVP38-RELATED"/>
    <property type="match status" value="1"/>
</dbReference>
<evidence type="ECO:0000256" key="4">
    <source>
        <dbReference type="ARBA" id="ARBA00022989"/>
    </source>
</evidence>
<evidence type="ECO:0000313" key="9">
    <source>
        <dbReference type="Proteomes" id="UP000663452"/>
    </source>
</evidence>
<keyword evidence="3 6" id="KW-0812">Transmembrane</keyword>
<feature type="domain" description="VTT" evidence="7">
    <location>
        <begin position="50"/>
        <end position="167"/>
    </location>
</feature>
<comment type="subcellular location">
    <subcellularLocation>
        <location evidence="1 6">Cell membrane</location>
        <topology evidence="1 6">Multi-pass membrane protein</topology>
    </subcellularLocation>
</comment>
<keyword evidence="5 6" id="KW-0472">Membrane</keyword>
<proteinExistence type="inferred from homology"/>
<reference evidence="8 9" key="1">
    <citation type="submission" date="2021-02" db="EMBL/GenBank/DDBJ databases">
        <title>Paenibacillus tianjinensis sp. nov.</title>
        <authorList>
            <person name="Liu H."/>
        </authorList>
    </citation>
    <scope>NUCLEOTIDE SEQUENCE [LARGE SCALE GENOMIC DNA]</scope>
    <source>
        <strain evidence="8 9">TB2019</strain>
    </source>
</reference>
<feature type="transmembrane region" description="Helical" evidence="6">
    <location>
        <begin position="145"/>
        <end position="165"/>
    </location>
</feature>
<evidence type="ECO:0000256" key="3">
    <source>
        <dbReference type="ARBA" id="ARBA00022692"/>
    </source>
</evidence>
<dbReference type="InterPro" id="IPR032816">
    <property type="entry name" value="VTT_dom"/>
</dbReference>
<dbReference type="RefSeq" id="WP_206101291.1">
    <property type="nucleotide sequence ID" value="NZ_CP070969.1"/>
</dbReference>
<organism evidence="8 9">
    <name type="scientific">Paenibacillus tianjinensis</name>
    <dbReference type="NCBI Taxonomy" id="2810347"/>
    <lineage>
        <taxon>Bacteria</taxon>
        <taxon>Bacillati</taxon>
        <taxon>Bacillota</taxon>
        <taxon>Bacilli</taxon>
        <taxon>Bacillales</taxon>
        <taxon>Paenibacillaceae</taxon>
        <taxon>Paenibacillus</taxon>
    </lineage>
</organism>
<name>A0ABX7L8F4_9BACL</name>
<feature type="transmembrane region" description="Helical" evidence="6">
    <location>
        <begin position="177"/>
        <end position="195"/>
    </location>
</feature>
<dbReference type="Proteomes" id="UP000663452">
    <property type="component" value="Chromosome"/>
</dbReference>
<keyword evidence="2 6" id="KW-1003">Cell membrane</keyword>
<evidence type="ECO:0000256" key="6">
    <source>
        <dbReference type="RuleBase" id="RU366058"/>
    </source>
</evidence>
<gene>
    <name evidence="8" type="ORF">JRJ22_20690</name>
</gene>
<dbReference type="Pfam" id="PF09335">
    <property type="entry name" value="VTT_dom"/>
    <property type="match status" value="1"/>
</dbReference>
<accession>A0ABX7L8F4</accession>
<dbReference type="InterPro" id="IPR015414">
    <property type="entry name" value="TMEM64"/>
</dbReference>
<keyword evidence="9" id="KW-1185">Reference proteome</keyword>
<comment type="similarity">
    <text evidence="6">Belongs to the TVP38/TMEM64 family.</text>
</comment>
<evidence type="ECO:0000256" key="1">
    <source>
        <dbReference type="ARBA" id="ARBA00004651"/>
    </source>
</evidence>
<dbReference type="PANTHER" id="PTHR12677">
    <property type="entry name" value="GOLGI APPARATUS MEMBRANE PROTEIN TVP38-RELATED"/>
    <property type="match status" value="1"/>
</dbReference>